<evidence type="ECO:0000256" key="1">
    <source>
        <dbReference type="ARBA" id="ARBA00004613"/>
    </source>
</evidence>
<accession>A0ABV2GV89</accession>
<dbReference type="Proteomes" id="UP001549204">
    <property type="component" value="Unassembled WGS sequence"/>
</dbReference>
<reference evidence="3 4" key="1">
    <citation type="submission" date="2024-06" db="EMBL/GenBank/DDBJ databases">
        <title>Genomic Encyclopedia of Type Strains, Phase IV (KMG-IV): sequencing the most valuable type-strain genomes for metagenomic binning, comparative biology and taxonomic classification.</title>
        <authorList>
            <person name="Goeker M."/>
        </authorList>
    </citation>
    <scope>NUCLEOTIDE SEQUENCE [LARGE SCALE GENOMIC DNA]</scope>
    <source>
        <strain evidence="3 4">DSM 100022</strain>
    </source>
</reference>
<evidence type="ECO:0000313" key="3">
    <source>
        <dbReference type="EMBL" id="MET3582206.1"/>
    </source>
</evidence>
<dbReference type="InterPro" id="IPR018511">
    <property type="entry name" value="Hemolysin-typ_Ca-bd_CS"/>
</dbReference>
<dbReference type="SUPFAM" id="SSF51120">
    <property type="entry name" value="beta-Roll"/>
    <property type="match status" value="2"/>
</dbReference>
<name>A0ABV2GV89_9HYPH</name>
<evidence type="ECO:0000256" key="2">
    <source>
        <dbReference type="ARBA" id="ARBA00022525"/>
    </source>
</evidence>
<sequence length="252" mass="25012">GVNEDTIKNIENVTGGSAADALNGDGLANTLIGNAGNDILKGFAGNDTFVGGAGNDTMDGGTGLDTVDYSLDVRAGATHGITANLLAAAQGGLAADTVIGSFGDTDHVPNIRNLIGTQFADTILGGGRANVLQGGAGNDVIDGEGGSDTLTGGTGNDTFAFHLQSGGGGGGGIDTITDFSVADDTFRLENSVFTAFTTPGVMSDADFHAHILYNSATGALSYDANGVLAGGISQFATIGHGLILTHDDFLIA</sequence>
<gene>
    <name evidence="3" type="ORF">ABID19_005265</name>
</gene>
<dbReference type="PROSITE" id="PS00330">
    <property type="entry name" value="HEMOLYSIN_CALCIUM"/>
    <property type="match status" value="1"/>
</dbReference>
<dbReference type="EMBL" id="JBEPMC010000011">
    <property type="protein sequence ID" value="MET3582206.1"/>
    <property type="molecule type" value="Genomic_DNA"/>
</dbReference>
<keyword evidence="4" id="KW-1185">Reference proteome</keyword>
<dbReference type="PANTHER" id="PTHR38340:SF1">
    <property type="entry name" value="S-LAYER PROTEIN"/>
    <property type="match status" value="1"/>
</dbReference>
<protein>
    <submittedName>
        <fullName evidence="3">Ca2+-binding RTX toxin-like protein</fullName>
    </submittedName>
</protein>
<dbReference type="InterPro" id="IPR011049">
    <property type="entry name" value="Serralysin-like_metalloprot_C"/>
</dbReference>
<dbReference type="InterPro" id="IPR050557">
    <property type="entry name" value="RTX_toxin/Mannuronan_C5-epim"/>
</dbReference>
<dbReference type="PRINTS" id="PR00313">
    <property type="entry name" value="CABNDNGRPT"/>
</dbReference>
<comment type="subcellular location">
    <subcellularLocation>
        <location evidence="1">Secreted</location>
    </subcellularLocation>
</comment>
<dbReference type="Pfam" id="PF00353">
    <property type="entry name" value="HemolysinCabind"/>
    <property type="match status" value="2"/>
</dbReference>
<dbReference type="Gene3D" id="2.150.10.10">
    <property type="entry name" value="Serralysin-like metalloprotease, C-terminal"/>
    <property type="match status" value="2"/>
</dbReference>
<keyword evidence="2" id="KW-0964">Secreted</keyword>
<dbReference type="PANTHER" id="PTHR38340">
    <property type="entry name" value="S-LAYER PROTEIN"/>
    <property type="match status" value="1"/>
</dbReference>
<evidence type="ECO:0000313" key="4">
    <source>
        <dbReference type="Proteomes" id="UP001549204"/>
    </source>
</evidence>
<dbReference type="InterPro" id="IPR001343">
    <property type="entry name" value="Hemolysn_Ca-bd"/>
</dbReference>
<comment type="caution">
    <text evidence="3">The sequence shown here is derived from an EMBL/GenBank/DDBJ whole genome shotgun (WGS) entry which is preliminary data.</text>
</comment>
<proteinExistence type="predicted"/>
<feature type="non-terminal residue" evidence="3">
    <location>
        <position position="1"/>
    </location>
</feature>
<organism evidence="3 4">
    <name type="scientific">Mesorhizobium robiniae</name>
    <dbReference type="NCBI Taxonomy" id="559315"/>
    <lineage>
        <taxon>Bacteria</taxon>
        <taxon>Pseudomonadati</taxon>
        <taxon>Pseudomonadota</taxon>
        <taxon>Alphaproteobacteria</taxon>
        <taxon>Hyphomicrobiales</taxon>
        <taxon>Phyllobacteriaceae</taxon>
        <taxon>Mesorhizobium</taxon>
    </lineage>
</organism>